<dbReference type="PATRIC" id="fig|42253.5.peg.942"/>
<dbReference type="Pfam" id="PF05866">
    <property type="entry name" value="RusA"/>
    <property type="match status" value="1"/>
</dbReference>
<dbReference type="RefSeq" id="WP_053378736.1">
    <property type="nucleotide sequence ID" value="NZ_CP011801.1"/>
</dbReference>
<dbReference type="OrthoDB" id="73971at2"/>
<dbReference type="InterPro" id="IPR008822">
    <property type="entry name" value="Endonuclease_RusA-like"/>
</dbReference>
<dbReference type="GO" id="GO:0006281">
    <property type="term" value="P:DNA repair"/>
    <property type="evidence" value="ECO:0007669"/>
    <property type="project" value="InterPro"/>
</dbReference>
<dbReference type="SUPFAM" id="SSF103084">
    <property type="entry name" value="Holliday junction resolvase RusA"/>
    <property type="match status" value="1"/>
</dbReference>
<feature type="region of interest" description="Disordered" evidence="1">
    <location>
        <begin position="1"/>
        <end position="39"/>
    </location>
</feature>
<dbReference type="GO" id="GO:0006310">
    <property type="term" value="P:DNA recombination"/>
    <property type="evidence" value="ECO:0007669"/>
    <property type="project" value="InterPro"/>
</dbReference>
<sequence length="201" mass="21875">MPRRLGRRTSRASAHAVRVTSYRAAAPPSRAATPASGSPLDRAAILKQAKTPRRASLLKTPTSLPATVTEDRLAITLPVPPSVNHQYATVNGRRLLSSAGRAYKTCVSEQVWLALAQSPSRGELLRRLHSSPLALSIRFFFTSALRRDVDGGLKIAQDALCEGLNLNDNRIVETHLFKDLDTANPRIEVSLSAAAQPHFPR</sequence>
<dbReference type="EC" id="3.1.22.4" evidence="2"/>
<dbReference type="GO" id="GO:0016787">
    <property type="term" value="F:hydrolase activity"/>
    <property type="evidence" value="ECO:0007669"/>
    <property type="project" value="UniProtKB-KW"/>
</dbReference>
<organism evidence="2 3">
    <name type="scientific">Nitrospira moscoviensis</name>
    <dbReference type="NCBI Taxonomy" id="42253"/>
    <lineage>
        <taxon>Bacteria</taxon>
        <taxon>Pseudomonadati</taxon>
        <taxon>Nitrospirota</taxon>
        <taxon>Nitrospiria</taxon>
        <taxon>Nitrospirales</taxon>
        <taxon>Nitrospiraceae</taxon>
        <taxon>Nitrospira</taxon>
    </lineage>
</organism>
<dbReference type="EMBL" id="CP011801">
    <property type="protein sequence ID" value="ALA57392.1"/>
    <property type="molecule type" value="Genomic_DNA"/>
</dbReference>
<dbReference type="GO" id="GO:0000287">
    <property type="term" value="F:magnesium ion binding"/>
    <property type="evidence" value="ECO:0007669"/>
    <property type="project" value="InterPro"/>
</dbReference>
<dbReference type="STRING" id="42253.NITMOv2_0960"/>
<feature type="compositionally biased region" description="Basic residues" evidence="1">
    <location>
        <begin position="1"/>
        <end position="10"/>
    </location>
</feature>
<keyword evidence="2" id="KW-0378">Hydrolase</keyword>
<name>A0A0K2G9X4_NITMO</name>
<dbReference type="Proteomes" id="UP000069205">
    <property type="component" value="Chromosome"/>
</dbReference>
<evidence type="ECO:0000313" key="3">
    <source>
        <dbReference type="Proteomes" id="UP000069205"/>
    </source>
</evidence>
<dbReference type="InterPro" id="IPR036614">
    <property type="entry name" value="RusA-like_sf"/>
</dbReference>
<protein>
    <submittedName>
        <fullName evidence="2">Putative Crossover junction endodeoxyribonuclease RusA (Modular protein)</fullName>
        <ecNumber evidence="2">3.1.22.4</ecNumber>
    </submittedName>
</protein>
<reference evidence="2 3" key="1">
    <citation type="journal article" date="2015" name="Proc. Natl. Acad. Sci. U.S.A.">
        <title>Expanded metabolic versatility of ubiquitous nitrite-oxidizing bacteria from the genus Nitrospira.</title>
        <authorList>
            <person name="Koch H."/>
            <person name="Lucker S."/>
            <person name="Albertsen M."/>
            <person name="Kitzinger K."/>
            <person name="Herbold C."/>
            <person name="Spieck E."/>
            <person name="Nielsen P.H."/>
            <person name="Wagner M."/>
            <person name="Daims H."/>
        </authorList>
    </citation>
    <scope>NUCLEOTIDE SEQUENCE [LARGE SCALE GENOMIC DNA]</scope>
    <source>
        <strain evidence="2 3">NSP M-1</strain>
    </source>
</reference>
<dbReference type="AlphaFoldDB" id="A0A0K2G9X4"/>
<keyword evidence="3" id="KW-1185">Reference proteome</keyword>
<dbReference type="KEGG" id="nmv:NITMOv2_0960"/>
<proteinExistence type="predicted"/>
<evidence type="ECO:0000313" key="2">
    <source>
        <dbReference type="EMBL" id="ALA57392.1"/>
    </source>
</evidence>
<evidence type="ECO:0000256" key="1">
    <source>
        <dbReference type="SAM" id="MobiDB-lite"/>
    </source>
</evidence>
<feature type="compositionally biased region" description="Low complexity" evidence="1">
    <location>
        <begin position="20"/>
        <end position="39"/>
    </location>
</feature>
<gene>
    <name evidence="2" type="ORF">NITMOv2_0960</name>
</gene>
<accession>A0A0K2G9X4</accession>
<dbReference type="Gene3D" id="3.30.1330.70">
    <property type="entry name" value="Holliday junction resolvase RusA"/>
    <property type="match status" value="1"/>
</dbReference>